<dbReference type="PROSITE" id="PS52050">
    <property type="entry name" value="WYL"/>
    <property type="match status" value="1"/>
</dbReference>
<evidence type="ECO:0000313" key="4">
    <source>
        <dbReference type="EMBL" id="BAQ23705.1"/>
    </source>
</evidence>
<organism evidence="4 5">
    <name type="scientific">Streptococcus troglodytae</name>
    <dbReference type="NCBI Taxonomy" id="1111760"/>
    <lineage>
        <taxon>Bacteria</taxon>
        <taxon>Bacillati</taxon>
        <taxon>Bacillota</taxon>
        <taxon>Bacilli</taxon>
        <taxon>Lactobacillales</taxon>
        <taxon>Streptococcaceae</taxon>
        <taxon>Streptococcus</taxon>
    </lineage>
</organism>
<dbReference type="Pfam" id="PF08279">
    <property type="entry name" value="HTH_11"/>
    <property type="match status" value="1"/>
</dbReference>
<evidence type="ECO:0000256" key="1">
    <source>
        <dbReference type="ARBA" id="ARBA00023015"/>
    </source>
</evidence>
<keyword evidence="5" id="KW-1185">Reference proteome</keyword>
<dbReference type="InterPro" id="IPR013196">
    <property type="entry name" value="HTH_11"/>
</dbReference>
<dbReference type="PANTHER" id="PTHR34580">
    <property type="match status" value="1"/>
</dbReference>
<dbReference type="Proteomes" id="UP000217758">
    <property type="component" value="Chromosome"/>
</dbReference>
<proteinExistence type="predicted"/>
<dbReference type="InterPro" id="IPR036390">
    <property type="entry name" value="WH_DNA-bd_sf"/>
</dbReference>
<dbReference type="PROSITE" id="PS51000">
    <property type="entry name" value="HTH_DEOR_2"/>
    <property type="match status" value="1"/>
</dbReference>
<feature type="domain" description="HTH deoR-type" evidence="3">
    <location>
        <begin position="2"/>
        <end position="57"/>
    </location>
</feature>
<dbReference type="SUPFAM" id="SSF46785">
    <property type="entry name" value="Winged helix' DNA-binding domain"/>
    <property type="match status" value="1"/>
</dbReference>
<evidence type="ECO:0000259" key="3">
    <source>
        <dbReference type="PROSITE" id="PS51000"/>
    </source>
</evidence>
<dbReference type="Pfam" id="PF13280">
    <property type="entry name" value="WYL"/>
    <property type="match status" value="1"/>
</dbReference>
<reference evidence="4 5" key="1">
    <citation type="journal article" date="2016" name="Microbiol. Immunol.">
        <title>Complete genome sequence of Streptococcus troglodytae TKU31 isolated from the oral cavity of a chimpanzee (Pan troglodytes).</title>
        <authorList>
            <person name="Okamoto M."/>
            <person name="Naito M."/>
            <person name="Miyanohara M."/>
            <person name="Imai S."/>
            <person name="Nomura Y."/>
            <person name="Saito W."/>
            <person name="Momoi Y."/>
            <person name="Takada K."/>
            <person name="Miyabe-Nishiwaki T."/>
            <person name="Tomonaga M."/>
            <person name="Hanada N."/>
        </authorList>
    </citation>
    <scope>NUCLEOTIDE SEQUENCE [LARGE SCALE GENOMIC DNA]</scope>
    <source>
        <strain evidence="5">TKU 31</strain>
    </source>
</reference>
<dbReference type="PANTHER" id="PTHR34580:SF1">
    <property type="entry name" value="PROTEIN PAFC"/>
    <property type="match status" value="1"/>
</dbReference>
<keyword evidence="1" id="KW-0805">Transcription regulation</keyword>
<dbReference type="InterPro" id="IPR051534">
    <property type="entry name" value="CBASS_pafABC_assoc_protein"/>
</dbReference>
<dbReference type="EMBL" id="AP014612">
    <property type="protein sequence ID" value="BAQ23705.1"/>
    <property type="molecule type" value="Genomic_DNA"/>
</dbReference>
<name>A0A1L7LHK9_9STRE</name>
<dbReference type="Gene3D" id="1.10.10.10">
    <property type="entry name" value="Winged helix-like DNA-binding domain superfamily/Winged helix DNA-binding domain"/>
    <property type="match status" value="1"/>
</dbReference>
<dbReference type="InterPro" id="IPR001034">
    <property type="entry name" value="DeoR_HTH"/>
</dbReference>
<evidence type="ECO:0000313" key="5">
    <source>
        <dbReference type="Proteomes" id="UP000217758"/>
    </source>
</evidence>
<gene>
    <name evidence="4" type="ORF">SRT_04440</name>
</gene>
<protein>
    <recommendedName>
        <fullName evidence="3">HTH deoR-type domain-containing protein</fullName>
    </recommendedName>
</protein>
<dbReference type="KEGG" id="strg:SRT_04440"/>
<dbReference type="GO" id="GO:0003700">
    <property type="term" value="F:DNA-binding transcription factor activity"/>
    <property type="evidence" value="ECO:0007669"/>
    <property type="project" value="InterPro"/>
</dbReference>
<keyword evidence="2" id="KW-0804">Transcription</keyword>
<dbReference type="RefSeq" id="WP_128832910.1">
    <property type="nucleotide sequence ID" value="NZ_AP014612.1"/>
</dbReference>
<evidence type="ECO:0000256" key="2">
    <source>
        <dbReference type="ARBA" id="ARBA00023163"/>
    </source>
</evidence>
<dbReference type="AlphaFoldDB" id="A0A1L7LHK9"/>
<dbReference type="InterPro" id="IPR036388">
    <property type="entry name" value="WH-like_DNA-bd_sf"/>
</dbReference>
<sequence length="318" mass="36671">MKLERWLAILSLLSDRNRITAKELAEKFEVSKRTIYRDLESLNQAGIPIVSYAGRSGGLSLMKNYQIDKRILSKADTKNLYSALKGLQSIKQQPELIALIAKLLPEGKSNPLADYDINFSSWYADSLIQKKIEILQKAIEERICVLLDYISSSGRRRRKIEPYQLVFKDSAWYLHAFCHKRQAFRLFKLRRMVSLILLEEKFTGRPYPALTLKSIAYSDFSLEPVEGYDKVVLTYHPEDAFAITKVMDASILAASEKEGMITFYTSNLAMACDLVFQLLTKVSVLAPIELQQLVEKKLDKIKSFYKRCHKVVIFFRLY</sequence>
<dbReference type="InterPro" id="IPR026881">
    <property type="entry name" value="WYL_dom"/>
</dbReference>
<accession>A0A1L7LHK9</accession>